<protein>
    <submittedName>
        <fullName evidence="1">Histidine phosphatase family protein</fullName>
    </submittedName>
</protein>
<dbReference type="RefSeq" id="WP_248684672.1">
    <property type="nucleotide sequence ID" value="NZ_JALPRY010000027.1"/>
</dbReference>
<dbReference type="Proteomes" id="UP001202827">
    <property type="component" value="Unassembled WGS sequence"/>
</dbReference>
<dbReference type="PANTHER" id="PTHR47623">
    <property type="entry name" value="OS09G0287300 PROTEIN"/>
    <property type="match status" value="1"/>
</dbReference>
<comment type="caution">
    <text evidence="1">The sequence shown here is derived from an EMBL/GenBank/DDBJ whole genome shotgun (WGS) entry which is preliminary data.</text>
</comment>
<dbReference type="CDD" id="cd07067">
    <property type="entry name" value="HP_PGM_like"/>
    <property type="match status" value="1"/>
</dbReference>
<proteinExistence type="predicted"/>
<organism evidence="1 2">
    <name type="scientific">Neorhizobium turbinariae</name>
    <dbReference type="NCBI Taxonomy" id="2937795"/>
    <lineage>
        <taxon>Bacteria</taxon>
        <taxon>Pseudomonadati</taxon>
        <taxon>Pseudomonadota</taxon>
        <taxon>Alphaproteobacteria</taxon>
        <taxon>Hyphomicrobiales</taxon>
        <taxon>Rhizobiaceae</taxon>
        <taxon>Rhizobium/Agrobacterium group</taxon>
        <taxon>Neorhizobium</taxon>
    </lineage>
</organism>
<dbReference type="SUPFAM" id="SSF53254">
    <property type="entry name" value="Phosphoglycerate mutase-like"/>
    <property type="match status" value="1"/>
</dbReference>
<evidence type="ECO:0000313" key="1">
    <source>
        <dbReference type="EMBL" id="MCK8782368.1"/>
    </source>
</evidence>
<dbReference type="SMART" id="SM00855">
    <property type="entry name" value="PGAM"/>
    <property type="match status" value="1"/>
</dbReference>
<dbReference type="PANTHER" id="PTHR47623:SF1">
    <property type="entry name" value="OS09G0287300 PROTEIN"/>
    <property type="match status" value="1"/>
</dbReference>
<name>A0ABT0IWV6_9HYPH</name>
<dbReference type="EMBL" id="JALPRY010000027">
    <property type="protein sequence ID" value="MCK8782368.1"/>
    <property type="molecule type" value="Genomic_DNA"/>
</dbReference>
<evidence type="ECO:0000313" key="2">
    <source>
        <dbReference type="Proteomes" id="UP001202827"/>
    </source>
</evidence>
<dbReference type="InterPro" id="IPR013078">
    <property type="entry name" value="His_Pase_superF_clade-1"/>
</dbReference>
<dbReference type="InterPro" id="IPR029033">
    <property type="entry name" value="His_PPase_superfam"/>
</dbReference>
<reference evidence="1 2" key="1">
    <citation type="submission" date="2022-04" db="EMBL/GenBank/DDBJ databases">
        <title>Rhizobium coralii sp. nov., isolated from coral Turbinaria peltata.</title>
        <authorList>
            <person name="Sun H."/>
        </authorList>
    </citation>
    <scope>NUCLEOTIDE SEQUENCE [LARGE SCALE GENOMIC DNA]</scope>
    <source>
        <strain evidence="1 2">NTR19</strain>
    </source>
</reference>
<dbReference type="Pfam" id="PF00300">
    <property type="entry name" value="His_Phos_1"/>
    <property type="match status" value="1"/>
</dbReference>
<sequence length="167" mass="18110">MTSPSPSRLYLLRHAKSGWAEPGQKDFDRQLDAQGFAEAELVADKAADLGYRPDRVLCSTATRCRQTADAIRRATDETIEPNFVDELYNGSLPTYLSLIESQQDAGSVMIIGHNPTMEELLEALVGPTQMLAAVPSSYPPAGLVVLDRNTQASGAGADWILTDFLTP</sequence>
<keyword evidence="2" id="KW-1185">Reference proteome</keyword>
<accession>A0ABT0IWV6</accession>
<gene>
    <name evidence="1" type="ORF">M0654_20535</name>
</gene>
<dbReference type="Gene3D" id="3.40.50.1240">
    <property type="entry name" value="Phosphoglycerate mutase-like"/>
    <property type="match status" value="1"/>
</dbReference>